<gene>
    <name evidence="17" type="ORF">GOP47_0008653</name>
</gene>
<dbReference type="PANTHER" id="PTHR46008">
    <property type="entry name" value="LEAF RUST 10 DISEASE-RESISTANCE LOCUS RECEPTOR-LIKE PROTEIN KINASE-LIKE 1.4"/>
    <property type="match status" value="1"/>
</dbReference>
<keyword evidence="9 14" id="KW-1133">Transmembrane helix</keyword>
<protein>
    <recommendedName>
        <fullName evidence="16">Protein kinase domain-containing protein</fullName>
    </recommendedName>
</protein>
<dbReference type="Proteomes" id="UP000886520">
    <property type="component" value="Chromosome 8"/>
</dbReference>
<evidence type="ECO:0000256" key="7">
    <source>
        <dbReference type="ARBA" id="ARBA00022777"/>
    </source>
</evidence>
<feature type="binding site" evidence="12">
    <location>
        <position position="398"/>
    </location>
    <ligand>
        <name>ATP</name>
        <dbReference type="ChEBI" id="CHEBI:30616"/>
    </ligand>
</feature>
<feature type="chain" id="PRO_5038670007" description="Protein kinase domain-containing protein" evidence="15">
    <location>
        <begin position="25"/>
        <end position="713"/>
    </location>
</feature>
<keyword evidence="7" id="KW-0418">Kinase</keyword>
<evidence type="ECO:0000256" key="8">
    <source>
        <dbReference type="ARBA" id="ARBA00022840"/>
    </source>
</evidence>
<dbReference type="SMART" id="SM00220">
    <property type="entry name" value="S_TKc"/>
    <property type="match status" value="1"/>
</dbReference>
<evidence type="ECO:0000256" key="11">
    <source>
        <dbReference type="ARBA" id="ARBA00023180"/>
    </source>
</evidence>
<evidence type="ECO:0000313" key="18">
    <source>
        <dbReference type="Proteomes" id="UP000886520"/>
    </source>
</evidence>
<dbReference type="EMBL" id="JABFUD020000008">
    <property type="protein sequence ID" value="KAI5076588.1"/>
    <property type="molecule type" value="Genomic_DNA"/>
</dbReference>
<dbReference type="PROSITE" id="PS50011">
    <property type="entry name" value="PROTEIN_KINASE_DOM"/>
    <property type="match status" value="1"/>
</dbReference>
<reference evidence="17" key="1">
    <citation type="submission" date="2021-01" db="EMBL/GenBank/DDBJ databases">
        <title>Adiantum capillus-veneris genome.</title>
        <authorList>
            <person name="Fang Y."/>
            <person name="Liao Q."/>
        </authorList>
    </citation>
    <scope>NUCLEOTIDE SEQUENCE</scope>
    <source>
        <strain evidence="17">H3</strain>
        <tissue evidence="17">Leaf</tissue>
    </source>
</reference>
<evidence type="ECO:0000256" key="10">
    <source>
        <dbReference type="ARBA" id="ARBA00023136"/>
    </source>
</evidence>
<evidence type="ECO:0000256" key="13">
    <source>
        <dbReference type="SAM" id="MobiDB-lite"/>
    </source>
</evidence>
<dbReference type="PANTHER" id="PTHR46008:SF2">
    <property type="entry name" value="LEAF RUST 10 DISEASE-RESISTANCE LOCUS RECEPTOR-LIKE PROTEIN KINASE-LIKE 1.4"/>
    <property type="match status" value="1"/>
</dbReference>
<accession>A0A9D4UZ03</accession>
<dbReference type="InterPro" id="IPR017441">
    <property type="entry name" value="Protein_kinase_ATP_BS"/>
</dbReference>
<dbReference type="Gene3D" id="3.30.200.20">
    <property type="entry name" value="Phosphorylase Kinase, domain 1"/>
    <property type="match status" value="1"/>
</dbReference>
<evidence type="ECO:0000256" key="6">
    <source>
        <dbReference type="ARBA" id="ARBA00022741"/>
    </source>
</evidence>
<dbReference type="PROSITE" id="PS00107">
    <property type="entry name" value="PROTEIN_KINASE_ATP"/>
    <property type="match status" value="1"/>
</dbReference>
<dbReference type="InterPro" id="IPR011009">
    <property type="entry name" value="Kinase-like_dom_sf"/>
</dbReference>
<dbReference type="GO" id="GO:0004674">
    <property type="term" value="F:protein serine/threonine kinase activity"/>
    <property type="evidence" value="ECO:0007669"/>
    <property type="project" value="UniProtKB-KW"/>
</dbReference>
<keyword evidence="4 14" id="KW-0812">Transmembrane</keyword>
<feature type="domain" description="Protein kinase" evidence="16">
    <location>
        <begin position="370"/>
        <end position="650"/>
    </location>
</feature>
<evidence type="ECO:0000256" key="3">
    <source>
        <dbReference type="ARBA" id="ARBA00022679"/>
    </source>
</evidence>
<dbReference type="InterPro" id="IPR008271">
    <property type="entry name" value="Ser/Thr_kinase_AS"/>
</dbReference>
<sequence length="713" mass="79051">MQRFCSLHILVCLAYLLLVHISSSDEVKAYALCDSNDVFKCANLGNISAPFWGDSECAASKSFVISNCSFGQASWEAFEEAVHYDDDTNLGAPKVIGINKVAANTYINLTWAPVIESTDQGKCVEPLLSKDVDLVLPDLINLATFANGSFRFSPFNYFLLFDCAGNPTEDPNLVVNSTVCAAYKDQCERDFPCVQLKPVQELALHATLDNLSCSHFVVLATGTFIMSVPLWRTATIQLIIGDPECEACSDTGGQCNFNKETSNFEQCICGPNNVSSTNCNNINSVCSSFSCNTPAIIATGVSAAVLATVAFILLLLLVYHRKKAYSTKSFTIPSSNRLLTQRAYMLSKKFGPVATKEFTFESLSKATKSFADENMIGDGGFGAVYLGILKDGREVAIKRLYHDNFKRMDHFYNEIKILSNLDHPNLVKLYGFCCQDSNDLLLVFEYAANGTVSDQLHDEKKPAMPWKTRLRIARETSEALFYLHNSVKPPIYHRDVKTTNILLDENLHVKLADFGLSRLVPLEATHVSTAPQGTPGYLDPDYHQCYQLTDKSDVYSFGVVLVELVSAKLAVDMSRDRREINLSSLAMMKIGCGMWEDLVDPRLEMKKNPEVEMMAKRVIELAFMCLHAEKDSRPTMEYVADTLSKLYQQFGYGDQHGNTFSFKVDISPTSSMDETKYLMRGKSASKSKRAANLTPTSSDWSSSNTSLSSGNGY</sequence>
<keyword evidence="6 12" id="KW-0547">Nucleotide-binding</keyword>
<comment type="caution">
    <text evidence="17">The sequence shown here is derived from an EMBL/GenBank/DDBJ whole genome shotgun (WGS) entry which is preliminary data.</text>
</comment>
<dbReference type="GO" id="GO:0005524">
    <property type="term" value="F:ATP binding"/>
    <property type="evidence" value="ECO:0007669"/>
    <property type="project" value="UniProtKB-UniRule"/>
</dbReference>
<evidence type="ECO:0000256" key="14">
    <source>
        <dbReference type="SAM" id="Phobius"/>
    </source>
</evidence>
<keyword evidence="2" id="KW-0723">Serine/threonine-protein kinase</keyword>
<evidence type="ECO:0000256" key="1">
    <source>
        <dbReference type="ARBA" id="ARBA00004167"/>
    </source>
</evidence>
<dbReference type="GO" id="GO:0016020">
    <property type="term" value="C:membrane"/>
    <property type="evidence" value="ECO:0007669"/>
    <property type="project" value="UniProtKB-SubCell"/>
</dbReference>
<evidence type="ECO:0000259" key="16">
    <source>
        <dbReference type="PROSITE" id="PS50011"/>
    </source>
</evidence>
<feature type="region of interest" description="Disordered" evidence="13">
    <location>
        <begin position="681"/>
        <end position="713"/>
    </location>
</feature>
<dbReference type="FunFam" id="3.30.200.20:FF:000039">
    <property type="entry name" value="receptor-like protein kinase FERONIA"/>
    <property type="match status" value="1"/>
</dbReference>
<keyword evidence="10 14" id="KW-0472">Membrane</keyword>
<comment type="subcellular location">
    <subcellularLocation>
        <location evidence="1">Membrane</location>
        <topology evidence="1">Single-pass membrane protein</topology>
    </subcellularLocation>
</comment>
<dbReference type="OrthoDB" id="4062651at2759"/>
<dbReference type="Gene3D" id="1.10.510.10">
    <property type="entry name" value="Transferase(Phosphotransferase) domain 1"/>
    <property type="match status" value="1"/>
</dbReference>
<evidence type="ECO:0000256" key="5">
    <source>
        <dbReference type="ARBA" id="ARBA00022729"/>
    </source>
</evidence>
<keyword evidence="11" id="KW-0325">Glycoprotein</keyword>
<evidence type="ECO:0000256" key="2">
    <source>
        <dbReference type="ARBA" id="ARBA00022527"/>
    </source>
</evidence>
<dbReference type="SUPFAM" id="SSF56112">
    <property type="entry name" value="Protein kinase-like (PK-like)"/>
    <property type="match status" value="1"/>
</dbReference>
<keyword evidence="18" id="KW-1185">Reference proteome</keyword>
<dbReference type="Pfam" id="PF00069">
    <property type="entry name" value="Pkinase"/>
    <property type="match status" value="1"/>
</dbReference>
<keyword evidence="3" id="KW-0808">Transferase</keyword>
<dbReference type="AlphaFoldDB" id="A0A9D4UZ03"/>
<proteinExistence type="predicted"/>
<keyword evidence="5 15" id="KW-0732">Signal</keyword>
<feature type="transmembrane region" description="Helical" evidence="14">
    <location>
        <begin position="295"/>
        <end position="319"/>
    </location>
</feature>
<evidence type="ECO:0000256" key="9">
    <source>
        <dbReference type="ARBA" id="ARBA00022989"/>
    </source>
</evidence>
<feature type="signal peptide" evidence="15">
    <location>
        <begin position="1"/>
        <end position="24"/>
    </location>
</feature>
<evidence type="ECO:0000256" key="4">
    <source>
        <dbReference type="ARBA" id="ARBA00022692"/>
    </source>
</evidence>
<dbReference type="PROSITE" id="PS00108">
    <property type="entry name" value="PROTEIN_KINASE_ST"/>
    <property type="match status" value="1"/>
</dbReference>
<name>A0A9D4UZ03_ADICA</name>
<evidence type="ECO:0000256" key="15">
    <source>
        <dbReference type="SAM" id="SignalP"/>
    </source>
</evidence>
<evidence type="ECO:0000313" key="17">
    <source>
        <dbReference type="EMBL" id="KAI5076588.1"/>
    </source>
</evidence>
<dbReference type="FunFam" id="1.10.510.10:FF:000161">
    <property type="entry name" value="Wall-associated receptor kinase-like 20"/>
    <property type="match status" value="1"/>
</dbReference>
<dbReference type="InterPro" id="IPR000719">
    <property type="entry name" value="Prot_kinase_dom"/>
</dbReference>
<organism evidence="17 18">
    <name type="scientific">Adiantum capillus-veneris</name>
    <name type="common">Maidenhair fern</name>
    <dbReference type="NCBI Taxonomy" id="13818"/>
    <lineage>
        <taxon>Eukaryota</taxon>
        <taxon>Viridiplantae</taxon>
        <taxon>Streptophyta</taxon>
        <taxon>Embryophyta</taxon>
        <taxon>Tracheophyta</taxon>
        <taxon>Polypodiopsida</taxon>
        <taxon>Polypodiidae</taxon>
        <taxon>Polypodiales</taxon>
        <taxon>Pteridineae</taxon>
        <taxon>Pteridaceae</taxon>
        <taxon>Vittarioideae</taxon>
        <taxon>Adiantum</taxon>
    </lineage>
</organism>
<keyword evidence="8 12" id="KW-0067">ATP-binding</keyword>
<feature type="compositionally biased region" description="Low complexity" evidence="13">
    <location>
        <begin position="694"/>
        <end position="713"/>
    </location>
</feature>
<evidence type="ECO:0000256" key="12">
    <source>
        <dbReference type="PROSITE-ProRule" id="PRU10141"/>
    </source>
</evidence>